<keyword evidence="4" id="KW-1185">Reference proteome</keyword>
<accession>A0A4Q5J1A7</accession>
<feature type="region of interest" description="Disordered" evidence="1">
    <location>
        <begin position="74"/>
        <end position="93"/>
    </location>
</feature>
<comment type="caution">
    <text evidence="3">The sequence shown here is derived from an EMBL/GenBank/DDBJ whole genome shotgun (WGS) entry which is preliminary data.</text>
</comment>
<sequence length="142" mass="15502">MPLHVARLYRAARGAGASRRAALDALLVSALALLRSATGVAERPGLRNACRHFAWQACLTARHGEDLASAVAEEQERGSTRAEDSAVDRHNNGVGRRYGELHAEALRAMPVRRAVTLLCDAALPMWRSGELQVVAPVRHRHR</sequence>
<evidence type="ECO:0000313" key="4">
    <source>
        <dbReference type="Proteomes" id="UP000291189"/>
    </source>
</evidence>
<gene>
    <name evidence="3" type="ORF">ETU37_09625</name>
</gene>
<dbReference type="RefSeq" id="WP_129987047.1">
    <property type="nucleotide sequence ID" value="NZ_SDPU01000021.1"/>
</dbReference>
<reference evidence="3 4" key="1">
    <citation type="submission" date="2019-01" db="EMBL/GenBank/DDBJ databases">
        <title>Nocardioides guangzhouensis sp. nov., an actinobacterium isolated from soil.</title>
        <authorList>
            <person name="Fu Y."/>
            <person name="Cai Y."/>
            <person name="Lin Z."/>
            <person name="Chen P."/>
        </authorList>
    </citation>
    <scope>NUCLEOTIDE SEQUENCE [LARGE SCALE GENOMIC DNA]</scope>
    <source>
        <strain evidence="3 4">NBRC 105384</strain>
    </source>
</reference>
<evidence type="ECO:0000256" key="1">
    <source>
        <dbReference type="SAM" id="MobiDB-lite"/>
    </source>
</evidence>
<dbReference type="AlphaFoldDB" id="A0A4Q5J1A7"/>
<protein>
    <recommendedName>
        <fullName evidence="2">DUF6973 domain-containing protein</fullName>
    </recommendedName>
</protein>
<dbReference type="Pfam" id="PF22322">
    <property type="entry name" value="DUF6973"/>
    <property type="match status" value="1"/>
</dbReference>
<dbReference type="OrthoDB" id="6458461at2"/>
<name>A0A4Q5J1A7_9ACTN</name>
<organism evidence="3 4">
    <name type="scientific">Nocardioides iriomotensis</name>
    <dbReference type="NCBI Taxonomy" id="715784"/>
    <lineage>
        <taxon>Bacteria</taxon>
        <taxon>Bacillati</taxon>
        <taxon>Actinomycetota</taxon>
        <taxon>Actinomycetes</taxon>
        <taxon>Propionibacteriales</taxon>
        <taxon>Nocardioidaceae</taxon>
        <taxon>Nocardioides</taxon>
    </lineage>
</organism>
<dbReference type="EMBL" id="SDPU01000021">
    <property type="protein sequence ID" value="RYU12272.1"/>
    <property type="molecule type" value="Genomic_DNA"/>
</dbReference>
<dbReference type="InterPro" id="IPR054246">
    <property type="entry name" value="DUF6973"/>
</dbReference>
<feature type="domain" description="DUF6973" evidence="2">
    <location>
        <begin position="44"/>
        <end position="104"/>
    </location>
</feature>
<evidence type="ECO:0000259" key="2">
    <source>
        <dbReference type="Pfam" id="PF22322"/>
    </source>
</evidence>
<dbReference type="Proteomes" id="UP000291189">
    <property type="component" value="Unassembled WGS sequence"/>
</dbReference>
<evidence type="ECO:0000313" key="3">
    <source>
        <dbReference type="EMBL" id="RYU12272.1"/>
    </source>
</evidence>
<proteinExistence type="predicted"/>